<dbReference type="Proteomes" id="UP000299102">
    <property type="component" value="Unassembled WGS sequence"/>
</dbReference>
<evidence type="ECO:0000313" key="2">
    <source>
        <dbReference type="EMBL" id="GBP33159.1"/>
    </source>
</evidence>
<sequence length="81" mass="8670">MPAQISAPAEAAAGGGRRRQCTPLHAPRHRMDSLTFIPTIQAVDHDHDLGFALRSDADPSLDSSFGIYTDTGSAFAIFTLE</sequence>
<feature type="region of interest" description="Disordered" evidence="1">
    <location>
        <begin position="1"/>
        <end position="23"/>
    </location>
</feature>
<dbReference type="EMBL" id="BGZK01000270">
    <property type="protein sequence ID" value="GBP33159.1"/>
    <property type="molecule type" value="Genomic_DNA"/>
</dbReference>
<comment type="caution">
    <text evidence="2">The sequence shown here is derived from an EMBL/GenBank/DDBJ whole genome shotgun (WGS) entry which is preliminary data.</text>
</comment>
<evidence type="ECO:0000256" key="1">
    <source>
        <dbReference type="SAM" id="MobiDB-lite"/>
    </source>
</evidence>
<protein>
    <submittedName>
        <fullName evidence="2">Uncharacterized protein</fullName>
    </submittedName>
</protein>
<dbReference type="AlphaFoldDB" id="A0A4C1V3M4"/>
<organism evidence="2 3">
    <name type="scientific">Eumeta variegata</name>
    <name type="common">Bagworm moth</name>
    <name type="synonym">Eumeta japonica</name>
    <dbReference type="NCBI Taxonomy" id="151549"/>
    <lineage>
        <taxon>Eukaryota</taxon>
        <taxon>Metazoa</taxon>
        <taxon>Ecdysozoa</taxon>
        <taxon>Arthropoda</taxon>
        <taxon>Hexapoda</taxon>
        <taxon>Insecta</taxon>
        <taxon>Pterygota</taxon>
        <taxon>Neoptera</taxon>
        <taxon>Endopterygota</taxon>
        <taxon>Lepidoptera</taxon>
        <taxon>Glossata</taxon>
        <taxon>Ditrysia</taxon>
        <taxon>Tineoidea</taxon>
        <taxon>Psychidae</taxon>
        <taxon>Oiketicinae</taxon>
        <taxon>Eumeta</taxon>
    </lineage>
</organism>
<evidence type="ECO:0000313" key="3">
    <source>
        <dbReference type="Proteomes" id="UP000299102"/>
    </source>
</evidence>
<gene>
    <name evidence="2" type="ORF">EVAR_14840_1</name>
</gene>
<keyword evidence="3" id="KW-1185">Reference proteome</keyword>
<name>A0A4C1V3M4_EUMVA</name>
<reference evidence="2 3" key="1">
    <citation type="journal article" date="2019" name="Commun. Biol.">
        <title>The bagworm genome reveals a unique fibroin gene that provides high tensile strength.</title>
        <authorList>
            <person name="Kono N."/>
            <person name="Nakamura H."/>
            <person name="Ohtoshi R."/>
            <person name="Tomita M."/>
            <person name="Numata K."/>
            <person name="Arakawa K."/>
        </authorList>
    </citation>
    <scope>NUCLEOTIDE SEQUENCE [LARGE SCALE GENOMIC DNA]</scope>
</reference>
<accession>A0A4C1V3M4</accession>
<proteinExistence type="predicted"/>